<feature type="transmembrane region" description="Helical" evidence="7">
    <location>
        <begin position="100"/>
        <end position="121"/>
    </location>
</feature>
<keyword evidence="5 7" id="KW-1133">Transmembrane helix</keyword>
<organism evidence="8 9">
    <name type="scientific">Blattamonas nauphoetae</name>
    <dbReference type="NCBI Taxonomy" id="2049346"/>
    <lineage>
        <taxon>Eukaryota</taxon>
        <taxon>Metamonada</taxon>
        <taxon>Preaxostyla</taxon>
        <taxon>Oxymonadida</taxon>
        <taxon>Blattamonas</taxon>
    </lineage>
</organism>
<evidence type="ECO:0000313" key="9">
    <source>
        <dbReference type="Proteomes" id="UP001281761"/>
    </source>
</evidence>
<dbReference type="EMBL" id="JARBJD010000075">
    <property type="protein sequence ID" value="KAK2954721.1"/>
    <property type="molecule type" value="Genomic_DNA"/>
</dbReference>
<reference evidence="8 9" key="1">
    <citation type="journal article" date="2022" name="bioRxiv">
        <title>Genomics of Preaxostyla Flagellates Illuminates Evolutionary Transitions and the Path Towards Mitochondrial Loss.</title>
        <authorList>
            <person name="Novak L.V.F."/>
            <person name="Treitli S.C."/>
            <person name="Pyrih J."/>
            <person name="Halakuc P."/>
            <person name="Pipaliya S.V."/>
            <person name="Vacek V."/>
            <person name="Brzon O."/>
            <person name="Soukal P."/>
            <person name="Eme L."/>
            <person name="Dacks J.B."/>
            <person name="Karnkowska A."/>
            <person name="Elias M."/>
            <person name="Hampl V."/>
        </authorList>
    </citation>
    <scope>NUCLEOTIDE SEQUENCE [LARGE SCALE GENOMIC DNA]</scope>
    <source>
        <strain evidence="8">NAU3</strain>
        <tissue evidence="8">Gut</tissue>
    </source>
</reference>
<comment type="caution">
    <text evidence="8">The sequence shown here is derived from an EMBL/GenBank/DDBJ whole genome shotgun (WGS) entry which is preliminary data.</text>
</comment>
<dbReference type="Gene3D" id="1.20.5.110">
    <property type="match status" value="1"/>
</dbReference>
<evidence type="ECO:0008006" key="10">
    <source>
        <dbReference type="Google" id="ProtNLM"/>
    </source>
</evidence>
<gene>
    <name evidence="8" type="ORF">BLNAU_10377</name>
</gene>
<dbReference type="PANTHER" id="PTHR21230">
    <property type="entry name" value="VESICLE TRANSPORT V-SNARE PROTEIN VTI1-RELATED"/>
    <property type="match status" value="1"/>
</dbReference>
<evidence type="ECO:0000256" key="1">
    <source>
        <dbReference type="ARBA" id="ARBA00004211"/>
    </source>
</evidence>
<keyword evidence="2" id="KW-0813">Transport</keyword>
<evidence type="ECO:0000256" key="5">
    <source>
        <dbReference type="ARBA" id="ARBA00022989"/>
    </source>
</evidence>
<proteinExistence type="predicted"/>
<keyword evidence="4" id="KW-0653">Protein transport</keyword>
<evidence type="ECO:0000313" key="8">
    <source>
        <dbReference type="EMBL" id="KAK2954721.1"/>
    </source>
</evidence>
<evidence type="ECO:0000256" key="4">
    <source>
        <dbReference type="ARBA" id="ARBA00022927"/>
    </source>
</evidence>
<keyword evidence="6 7" id="KW-0472">Membrane</keyword>
<evidence type="ECO:0000256" key="6">
    <source>
        <dbReference type="ARBA" id="ARBA00023136"/>
    </source>
</evidence>
<name>A0ABQ9XTB6_9EUKA</name>
<evidence type="ECO:0000256" key="2">
    <source>
        <dbReference type="ARBA" id="ARBA00022448"/>
    </source>
</evidence>
<dbReference type="SUPFAM" id="SSF58038">
    <property type="entry name" value="SNARE fusion complex"/>
    <property type="match status" value="1"/>
</dbReference>
<keyword evidence="3 7" id="KW-0812">Transmembrane</keyword>
<dbReference type="Pfam" id="PF12352">
    <property type="entry name" value="V-SNARE_C"/>
    <property type="match status" value="1"/>
</dbReference>
<comment type="subcellular location">
    <subcellularLocation>
        <location evidence="1">Membrane</location>
        <topology evidence="1">Single-pass type IV membrane protein</topology>
    </subcellularLocation>
</comment>
<dbReference type="Proteomes" id="UP001281761">
    <property type="component" value="Unassembled WGS sequence"/>
</dbReference>
<accession>A0ABQ9XTB6</accession>
<sequence>MDVNMGDLDGYGKLKDNTYALNEGVLCISNNSPLGTSIIDDAIRTTSDTVDIATGTLNEMGRQRETLDHARGVNRDIGADLGRGARLLRGMSRRARQNQFILVCIIIAIVAVIGLIIFLIIKNIYDKAHPKVTPSVKTFHSLDR</sequence>
<protein>
    <recommendedName>
        <fullName evidence="10">t-SNARE coiled-coil homology domain-containing protein</fullName>
    </recommendedName>
</protein>
<keyword evidence="9" id="KW-1185">Reference proteome</keyword>
<evidence type="ECO:0000256" key="3">
    <source>
        <dbReference type="ARBA" id="ARBA00022692"/>
    </source>
</evidence>
<evidence type="ECO:0000256" key="7">
    <source>
        <dbReference type="SAM" id="Phobius"/>
    </source>
</evidence>